<evidence type="ECO:0000313" key="1">
    <source>
        <dbReference type="EMBL" id="AES98267.1"/>
    </source>
</evidence>
<keyword evidence="3" id="KW-1185">Reference proteome</keyword>
<dbReference type="HOGENOM" id="CLU_2416639_0_0_1"/>
<reference evidence="1 3" key="2">
    <citation type="journal article" date="2014" name="BMC Genomics">
        <title>An improved genome release (version Mt4.0) for the model legume Medicago truncatula.</title>
        <authorList>
            <person name="Tang H."/>
            <person name="Krishnakumar V."/>
            <person name="Bidwell S."/>
            <person name="Rosen B."/>
            <person name="Chan A."/>
            <person name="Zhou S."/>
            <person name="Gentzbittel L."/>
            <person name="Childs K.L."/>
            <person name="Yandell M."/>
            <person name="Gundlach H."/>
            <person name="Mayer K.F."/>
            <person name="Schwartz D.C."/>
            <person name="Town C.D."/>
        </authorList>
    </citation>
    <scope>GENOME REANNOTATION</scope>
    <source>
        <strain evidence="2 3">cv. Jemalong A17</strain>
    </source>
</reference>
<organism evidence="1 3">
    <name type="scientific">Medicago truncatula</name>
    <name type="common">Barrel medic</name>
    <name type="synonym">Medicago tribuloides</name>
    <dbReference type="NCBI Taxonomy" id="3880"/>
    <lineage>
        <taxon>Eukaryota</taxon>
        <taxon>Viridiplantae</taxon>
        <taxon>Streptophyta</taxon>
        <taxon>Embryophyta</taxon>
        <taxon>Tracheophyta</taxon>
        <taxon>Spermatophyta</taxon>
        <taxon>Magnoliopsida</taxon>
        <taxon>eudicotyledons</taxon>
        <taxon>Gunneridae</taxon>
        <taxon>Pentapetalae</taxon>
        <taxon>rosids</taxon>
        <taxon>fabids</taxon>
        <taxon>Fabales</taxon>
        <taxon>Fabaceae</taxon>
        <taxon>Papilionoideae</taxon>
        <taxon>50 kb inversion clade</taxon>
        <taxon>NPAAA clade</taxon>
        <taxon>Hologalegina</taxon>
        <taxon>IRL clade</taxon>
        <taxon>Trifolieae</taxon>
        <taxon>Medicago</taxon>
    </lineage>
</organism>
<dbReference type="AlphaFoldDB" id="G7JYE7"/>
<dbReference type="PaxDb" id="3880-AES98267"/>
<proteinExistence type="predicted"/>
<gene>
    <name evidence="1" type="ordered locus">MTR_5g066430</name>
</gene>
<reference evidence="1 3" key="1">
    <citation type="journal article" date="2011" name="Nature">
        <title>The Medicago genome provides insight into the evolution of rhizobial symbioses.</title>
        <authorList>
            <person name="Young N.D."/>
            <person name="Debelle F."/>
            <person name="Oldroyd G.E."/>
            <person name="Geurts R."/>
            <person name="Cannon S.B."/>
            <person name="Udvardi M.K."/>
            <person name="Benedito V.A."/>
            <person name="Mayer K.F."/>
            <person name="Gouzy J."/>
            <person name="Schoof H."/>
            <person name="Van de Peer Y."/>
            <person name="Proost S."/>
            <person name="Cook D.R."/>
            <person name="Meyers B.C."/>
            <person name="Spannagl M."/>
            <person name="Cheung F."/>
            <person name="De Mita S."/>
            <person name="Krishnakumar V."/>
            <person name="Gundlach H."/>
            <person name="Zhou S."/>
            <person name="Mudge J."/>
            <person name="Bharti A.K."/>
            <person name="Murray J.D."/>
            <person name="Naoumkina M.A."/>
            <person name="Rosen B."/>
            <person name="Silverstein K.A."/>
            <person name="Tang H."/>
            <person name="Rombauts S."/>
            <person name="Zhao P.X."/>
            <person name="Zhou P."/>
            <person name="Barbe V."/>
            <person name="Bardou P."/>
            <person name="Bechner M."/>
            <person name="Bellec A."/>
            <person name="Berger A."/>
            <person name="Berges H."/>
            <person name="Bidwell S."/>
            <person name="Bisseling T."/>
            <person name="Choisne N."/>
            <person name="Couloux A."/>
            <person name="Denny R."/>
            <person name="Deshpande S."/>
            <person name="Dai X."/>
            <person name="Doyle J.J."/>
            <person name="Dudez A.M."/>
            <person name="Farmer A.D."/>
            <person name="Fouteau S."/>
            <person name="Franken C."/>
            <person name="Gibelin C."/>
            <person name="Gish J."/>
            <person name="Goldstein S."/>
            <person name="Gonzalez A.J."/>
            <person name="Green P.J."/>
            <person name="Hallab A."/>
            <person name="Hartog M."/>
            <person name="Hua A."/>
            <person name="Humphray S.J."/>
            <person name="Jeong D.H."/>
            <person name="Jing Y."/>
            <person name="Jocker A."/>
            <person name="Kenton S.M."/>
            <person name="Kim D.J."/>
            <person name="Klee K."/>
            <person name="Lai H."/>
            <person name="Lang C."/>
            <person name="Lin S."/>
            <person name="Macmil S.L."/>
            <person name="Magdelenat G."/>
            <person name="Matthews L."/>
            <person name="McCorrison J."/>
            <person name="Monaghan E.L."/>
            <person name="Mun J.H."/>
            <person name="Najar F.Z."/>
            <person name="Nicholson C."/>
            <person name="Noirot C."/>
            <person name="O'Bleness M."/>
            <person name="Paule C.R."/>
            <person name="Poulain J."/>
            <person name="Prion F."/>
            <person name="Qin B."/>
            <person name="Qu C."/>
            <person name="Retzel E.F."/>
            <person name="Riddle C."/>
            <person name="Sallet E."/>
            <person name="Samain S."/>
            <person name="Samson N."/>
            <person name="Sanders I."/>
            <person name="Saurat O."/>
            <person name="Scarpelli C."/>
            <person name="Schiex T."/>
            <person name="Segurens B."/>
            <person name="Severin A.J."/>
            <person name="Sherrier D.J."/>
            <person name="Shi R."/>
            <person name="Sims S."/>
            <person name="Singer S.R."/>
            <person name="Sinharoy S."/>
            <person name="Sterck L."/>
            <person name="Viollet A."/>
            <person name="Wang B.B."/>
            <person name="Wang K."/>
            <person name="Wang M."/>
            <person name="Wang X."/>
            <person name="Warfsmann J."/>
            <person name="Weissenbach J."/>
            <person name="White D.D."/>
            <person name="White J.D."/>
            <person name="Wiley G.B."/>
            <person name="Wincker P."/>
            <person name="Xing Y."/>
            <person name="Yang L."/>
            <person name="Yao Z."/>
            <person name="Ying F."/>
            <person name="Zhai J."/>
            <person name="Zhou L."/>
            <person name="Zuber A."/>
            <person name="Denarie J."/>
            <person name="Dixon R.A."/>
            <person name="May G.D."/>
            <person name="Schwartz D.C."/>
            <person name="Rogers J."/>
            <person name="Quetier F."/>
            <person name="Town C.D."/>
            <person name="Roe B.A."/>
        </authorList>
    </citation>
    <scope>NUCLEOTIDE SEQUENCE [LARGE SCALE GENOMIC DNA]</scope>
    <source>
        <strain evidence="1">A17</strain>
        <strain evidence="2 3">cv. Jemalong A17</strain>
    </source>
</reference>
<dbReference type="Proteomes" id="UP000002051">
    <property type="component" value="Chromosome 5"/>
</dbReference>
<dbReference type="EnsemblPlants" id="AES98267">
    <property type="protein sequence ID" value="AES98267"/>
    <property type="gene ID" value="MTR_5g066430"/>
</dbReference>
<accession>G7JYE7</accession>
<evidence type="ECO:0000313" key="3">
    <source>
        <dbReference type="Proteomes" id="UP000002051"/>
    </source>
</evidence>
<sequence length="92" mass="10455">MERKHSSTSSNSLKKTLQIKLETKNQNKNKPSFTNQDFNMNFECERVSNTLDDDSDLECERETLPIPKQTALQAAVCLQCSSLELTTNQDIS</sequence>
<reference evidence="2" key="3">
    <citation type="submission" date="2015-04" db="UniProtKB">
        <authorList>
            <consortium name="EnsemblPlants"/>
        </authorList>
    </citation>
    <scope>IDENTIFICATION</scope>
    <source>
        <strain evidence="2">cv. Jemalong A17</strain>
    </source>
</reference>
<evidence type="ECO:0000313" key="2">
    <source>
        <dbReference type="EnsemblPlants" id="AES98267"/>
    </source>
</evidence>
<name>G7JYE7_MEDTR</name>
<protein>
    <submittedName>
        <fullName evidence="1 2">Uncharacterized protein</fullName>
    </submittedName>
</protein>
<dbReference type="EMBL" id="CM001221">
    <property type="protein sequence ID" value="AES98267.1"/>
    <property type="molecule type" value="Genomic_DNA"/>
</dbReference>